<sequence>VAITVDGQEEHFAISNISKANLIPKF</sequence>
<reference evidence="1 2" key="1">
    <citation type="submission" date="2023-11" db="EMBL/GenBank/DDBJ databases">
        <title>Plant-associative lifestyle of Vibrio porteresiae and its evolutionary dynamics.</title>
        <authorList>
            <person name="Rameshkumar N."/>
            <person name="Kirti K."/>
        </authorList>
    </citation>
    <scope>NUCLEOTIDE SEQUENCE [LARGE SCALE GENOMIC DNA]</scope>
    <source>
        <strain evidence="1 2">MSSRF60</strain>
    </source>
</reference>
<organism evidence="1 2">
    <name type="scientific">Vibrio plantisponsor</name>
    <dbReference type="NCBI Taxonomy" id="664643"/>
    <lineage>
        <taxon>Bacteria</taxon>
        <taxon>Pseudomonadati</taxon>
        <taxon>Pseudomonadota</taxon>
        <taxon>Gammaproteobacteria</taxon>
        <taxon>Vibrionales</taxon>
        <taxon>Vibrionaceae</taxon>
        <taxon>Vibrio</taxon>
    </lineage>
</organism>
<evidence type="ECO:0000313" key="2">
    <source>
        <dbReference type="Proteomes" id="UP001272325"/>
    </source>
</evidence>
<name>A0ABU4IC78_9VIBR</name>
<proteinExistence type="predicted"/>
<keyword evidence="2" id="KW-1185">Reference proteome</keyword>
<dbReference type="EMBL" id="JAWRCN010000001">
    <property type="protein sequence ID" value="MDW6016156.1"/>
    <property type="molecule type" value="Genomic_DNA"/>
</dbReference>
<evidence type="ECO:0000313" key="1">
    <source>
        <dbReference type="EMBL" id="MDW6016156.1"/>
    </source>
</evidence>
<feature type="non-terminal residue" evidence="1">
    <location>
        <position position="1"/>
    </location>
</feature>
<comment type="caution">
    <text evidence="1">The sequence shown here is derived from an EMBL/GenBank/DDBJ whole genome shotgun (WGS) entry which is preliminary data.</text>
</comment>
<protein>
    <submittedName>
        <fullName evidence="1">Ribosome maturation factor RimP</fullName>
    </submittedName>
</protein>
<gene>
    <name evidence="1" type="ORF">SBW85_00005</name>
</gene>
<dbReference type="Proteomes" id="UP001272325">
    <property type="component" value="Unassembled WGS sequence"/>
</dbReference>
<accession>A0ABU4IC78</accession>